<proteinExistence type="inferred from homology"/>
<evidence type="ECO:0000256" key="8">
    <source>
        <dbReference type="ARBA" id="ARBA00023077"/>
    </source>
</evidence>
<evidence type="ECO:0000313" key="16">
    <source>
        <dbReference type="EMBL" id="SDE51150.1"/>
    </source>
</evidence>
<dbReference type="Gene3D" id="2.40.170.20">
    <property type="entry name" value="TonB-dependent receptor, beta-barrel domain"/>
    <property type="match status" value="1"/>
</dbReference>
<keyword evidence="7" id="KW-0406">Ion transport</keyword>
<keyword evidence="5 11" id="KW-0812">Transmembrane</keyword>
<dbReference type="InterPro" id="IPR036942">
    <property type="entry name" value="Beta-barrel_TonB_sf"/>
</dbReference>
<comment type="similarity">
    <text evidence="11 12">Belongs to the TonB-dependent receptor family.</text>
</comment>
<keyword evidence="6" id="KW-0408">Iron</keyword>
<keyword evidence="4" id="KW-0410">Iron transport</keyword>
<dbReference type="AlphaFoldDB" id="A0A1G7DJC6"/>
<dbReference type="RefSeq" id="WP_092786233.1">
    <property type="nucleotide sequence ID" value="NZ_FNAP01000007.1"/>
</dbReference>
<comment type="subcellular location">
    <subcellularLocation>
        <location evidence="1 11">Cell outer membrane</location>
        <topology evidence="1 11">Multi-pass membrane protein</topology>
    </subcellularLocation>
</comment>
<keyword evidence="10 11" id="KW-0998">Cell outer membrane</keyword>
<dbReference type="OrthoDB" id="7413795at2"/>
<keyword evidence="3 11" id="KW-1134">Transmembrane beta strand</keyword>
<evidence type="ECO:0000256" key="13">
    <source>
        <dbReference type="SAM" id="SignalP"/>
    </source>
</evidence>
<sequence>MGPRDLRRSLLTTCACVALSMPAAAQDATDEEADAPTVLSPIEVTAQFRSEDPLDVPISMDVVDRFEIEDRGQKDLSDTLNAVPNVVLQESNGQVGFSTITMRGIGNQGGDMAGGDQAIGMYVDGVYIGAQVGMNPPLYDVERIEVLRGPQGTLYGRNAMGGAVNIITAEPEPELYLSGEAMYGSFDLYNLAAVANGAIGTFGDTTVSARLSANQAGRGATVDNSIGDDLGDYSTTSGRAQVRAAGSLYDVVLRADYTDQDATAYAYDDFDDAGDRDAAIAEPFEYELQNYGLSLNGEVYIGDLTLQSISAWRSTHTFADGNDWNASDSVYQSADWDQNQLSQEFRLTSPDDVRLRWVAGVFIFHNEEEERNVFSHRPGSSPLWGMFANGESEISNSETTTNSQAVFGDATYGVTDWLDVTVGLRVTHDTKETHYTHVSQMGMAPTQTLDYEFEALDFSPKFTVMVKPNDATRVYATISRGYKSGGYNRLFAPSPKLEFESEHVWNYELGAKLRLFDDRMELNGALFYTDWYDQQVTAWRGMYNEIANVPHSESYGAEVDVAARVTDTVTLGGAFGWTEATFLDFPNPSATIASGDGFRQPNAPRFTYALSAQYLGPLDDIVPIGSDVDLLMRADYTYRSSTYYDITNQLEEPGYGLLNLRAGVLGDGWRVEGFIKNATDEEYRVQATEYNGMDLAVAGDPRTFGLRVKVDL</sequence>
<evidence type="ECO:0000259" key="14">
    <source>
        <dbReference type="Pfam" id="PF00593"/>
    </source>
</evidence>
<dbReference type="PANTHER" id="PTHR32552:SF81">
    <property type="entry name" value="TONB-DEPENDENT OUTER MEMBRANE RECEPTOR"/>
    <property type="match status" value="1"/>
</dbReference>
<feature type="domain" description="TonB-dependent receptor-like beta-barrel" evidence="14">
    <location>
        <begin position="223"/>
        <end position="677"/>
    </location>
</feature>
<dbReference type="Pfam" id="PF07715">
    <property type="entry name" value="Plug"/>
    <property type="match status" value="1"/>
</dbReference>
<accession>A0A1G7DJC6</accession>
<feature type="domain" description="TonB-dependent receptor plug" evidence="15">
    <location>
        <begin position="54"/>
        <end position="163"/>
    </location>
</feature>
<dbReference type="EMBL" id="FNAP01000007">
    <property type="protein sequence ID" value="SDE51150.1"/>
    <property type="molecule type" value="Genomic_DNA"/>
</dbReference>
<gene>
    <name evidence="16" type="ORF">SAMN05421720_107198</name>
</gene>
<feature type="signal peptide" evidence="13">
    <location>
        <begin position="1"/>
        <end position="25"/>
    </location>
</feature>
<dbReference type="GO" id="GO:0009279">
    <property type="term" value="C:cell outer membrane"/>
    <property type="evidence" value="ECO:0007669"/>
    <property type="project" value="UniProtKB-SubCell"/>
</dbReference>
<evidence type="ECO:0000256" key="11">
    <source>
        <dbReference type="PROSITE-ProRule" id="PRU01360"/>
    </source>
</evidence>
<keyword evidence="8 12" id="KW-0798">TonB box</keyword>
<evidence type="ECO:0000256" key="2">
    <source>
        <dbReference type="ARBA" id="ARBA00022448"/>
    </source>
</evidence>
<evidence type="ECO:0000256" key="5">
    <source>
        <dbReference type="ARBA" id="ARBA00022692"/>
    </source>
</evidence>
<dbReference type="STRING" id="69960.SAMN05421720_107198"/>
<keyword evidence="2 11" id="KW-0813">Transport</keyword>
<dbReference type="Pfam" id="PF00593">
    <property type="entry name" value="TonB_dep_Rec_b-barrel"/>
    <property type="match status" value="1"/>
</dbReference>
<evidence type="ECO:0000256" key="1">
    <source>
        <dbReference type="ARBA" id="ARBA00004571"/>
    </source>
</evidence>
<keyword evidence="13" id="KW-0732">Signal</keyword>
<evidence type="ECO:0000256" key="9">
    <source>
        <dbReference type="ARBA" id="ARBA00023136"/>
    </source>
</evidence>
<dbReference type="InterPro" id="IPR039426">
    <property type="entry name" value="TonB-dep_rcpt-like"/>
</dbReference>
<evidence type="ECO:0000256" key="10">
    <source>
        <dbReference type="ARBA" id="ARBA00023237"/>
    </source>
</evidence>
<dbReference type="Proteomes" id="UP000199412">
    <property type="component" value="Unassembled WGS sequence"/>
</dbReference>
<name>A0A1G7DJC6_9PROT</name>
<evidence type="ECO:0000256" key="7">
    <source>
        <dbReference type="ARBA" id="ARBA00023065"/>
    </source>
</evidence>
<organism evidence="16 17">
    <name type="scientific">Rhodospira trueperi</name>
    <dbReference type="NCBI Taxonomy" id="69960"/>
    <lineage>
        <taxon>Bacteria</taxon>
        <taxon>Pseudomonadati</taxon>
        <taxon>Pseudomonadota</taxon>
        <taxon>Alphaproteobacteria</taxon>
        <taxon>Rhodospirillales</taxon>
        <taxon>Rhodospirillaceae</taxon>
        <taxon>Rhodospira</taxon>
    </lineage>
</organism>
<dbReference type="PANTHER" id="PTHR32552">
    <property type="entry name" value="FERRICHROME IRON RECEPTOR-RELATED"/>
    <property type="match status" value="1"/>
</dbReference>
<evidence type="ECO:0000259" key="15">
    <source>
        <dbReference type="Pfam" id="PF07715"/>
    </source>
</evidence>
<evidence type="ECO:0000256" key="12">
    <source>
        <dbReference type="RuleBase" id="RU003357"/>
    </source>
</evidence>
<reference evidence="16 17" key="1">
    <citation type="submission" date="2016-10" db="EMBL/GenBank/DDBJ databases">
        <authorList>
            <person name="de Groot N.N."/>
        </authorList>
    </citation>
    <scope>NUCLEOTIDE SEQUENCE [LARGE SCALE GENOMIC DNA]</scope>
    <source>
        <strain evidence="16 17">ATCC 700224</strain>
    </source>
</reference>
<evidence type="ECO:0000256" key="6">
    <source>
        <dbReference type="ARBA" id="ARBA00023004"/>
    </source>
</evidence>
<dbReference type="SUPFAM" id="SSF56935">
    <property type="entry name" value="Porins"/>
    <property type="match status" value="1"/>
</dbReference>
<keyword evidence="17" id="KW-1185">Reference proteome</keyword>
<protein>
    <submittedName>
        <fullName evidence="16">Iron complex outermembrane recepter protein</fullName>
    </submittedName>
</protein>
<dbReference type="GO" id="GO:0006826">
    <property type="term" value="P:iron ion transport"/>
    <property type="evidence" value="ECO:0007669"/>
    <property type="project" value="UniProtKB-KW"/>
</dbReference>
<dbReference type="InterPro" id="IPR000531">
    <property type="entry name" value="Beta-barrel_TonB"/>
</dbReference>
<evidence type="ECO:0000256" key="4">
    <source>
        <dbReference type="ARBA" id="ARBA00022496"/>
    </source>
</evidence>
<keyword evidence="9 11" id="KW-0472">Membrane</keyword>
<evidence type="ECO:0000313" key="17">
    <source>
        <dbReference type="Proteomes" id="UP000199412"/>
    </source>
</evidence>
<dbReference type="InterPro" id="IPR012910">
    <property type="entry name" value="Plug_dom"/>
</dbReference>
<dbReference type="PROSITE" id="PS52016">
    <property type="entry name" value="TONB_DEPENDENT_REC_3"/>
    <property type="match status" value="1"/>
</dbReference>
<evidence type="ECO:0000256" key="3">
    <source>
        <dbReference type="ARBA" id="ARBA00022452"/>
    </source>
</evidence>
<feature type="chain" id="PRO_5011678064" evidence="13">
    <location>
        <begin position="26"/>
        <end position="712"/>
    </location>
</feature>